<organism evidence="1 3">
    <name type="scientific">Mastigocoleus testarum BC008</name>
    <dbReference type="NCBI Taxonomy" id="371196"/>
    <lineage>
        <taxon>Bacteria</taxon>
        <taxon>Bacillati</taxon>
        <taxon>Cyanobacteriota</taxon>
        <taxon>Cyanophyceae</taxon>
        <taxon>Nostocales</taxon>
        <taxon>Hapalosiphonaceae</taxon>
        <taxon>Mastigocoleus</taxon>
    </lineage>
</organism>
<keyword evidence="3" id="KW-1185">Reference proteome</keyword>
<proteinExistence type="predicted"/>
<dbReference type="EMBL" id="LMTZ01000015">
    <property type="protein sequence ID" value="KST69658.1"/>
    <property type="molecule type" value="Genomic_DNA"/>
</dbReference>
<evidence type="ECO:0000313" key="3">
    <source>
        <dbReference type="Proteomes" id="UP000053372"/>
    </source>
</evidence>
<accession>A0A0V7ZYN1</accession>
<gene>
    <name evidence="1" type="ORF">BC008_04965</name>
    <name evidence="2" type="ORF">BC008_05315</name>
</gene>
<dbReference type="AlphaFoldDB" id="A0A0V7ZYN1"/>
<dbReference type="Proteomes" id="UP000053372">
    <property type="component" value="Unassembled WGS sequence"/>
</dbReference>
<name>A0A0V7ZYN1_9CYAN</name>
<reference evidence="1 3" key="1">
    <citation type="journal article" date="2015" name="Genome Announc.">
        <title>Draft Genome of the Euendolithic (true boring) Cyanobacterium Mastigocoleus testarum strain BC008.</title>
        <authorList>
            <person name="Guida B.S."/>
            <person name="Garcia-Pichel F."/>
        </authorList>
    </citation>
    <scope>NUCLEOTIDE SEQUENCE [LARGE SCALE GENOMIC DNA]</scope>
    <source>
        <strain evidence="1 3">BC008</strain>
    </source>
</reference>
<dbReference type="EMBL" id="LMTZ01000014">
    <property type="protein sequence ID" value="KST69717.1"/>
    <property type="molecule type" value="Genomic_DNA"/>
</dbReference>
<evidence type="ECO:0000313" key="1">
    <source>
        <dbReference type="EMBL" id="KST69658.1"/>
    </source>
</evidence>
<sequence length="59" mass="7283">MEMNSERIKIPFPFWEYLQQPVFSRQKHFIIHPQRFALIHRIEFLKKCWAKECDAKGPH</sequence>
<comment type="caution">
    <text evidence="1">The sequence shown here is derived from an EMBL/GenBank/DDBJ whole genome shotgun (WGS) entry which is preliminary data.</text>
</comment>
<evidence type="ECO:0000313" key="2">
    <source>
        <dbReference type="EMBL" id="KST69717.1"/>
    </source>
</evidence>
<protein>
    <submittedName>
        <fullName evidence="1">Uncharacterized protein</fullName>
    </submittedName>
</protein>